<accession>A0A8H2VLT5</accession>
<dbReference type="CDD" id="cd09917">
    <property type="entry name" value="F-box_SF"/>
    <property type="match status" value="1"/>
</dbReference>
<dbReference type="AlphaFoldDB" id="A0A8H2VLT5"/>
<protein>
    <submittedName>
        <fullName evidence="1">05373eac-9915-4f27-8ec9-800c0104091a</fullName>
    </submittedName>
</protein>
<dbReference type="Proteomes" id="UP000624404">
    <property type="component" value="Unassembled WGS sequence"/>
</dbReference>
<comment type="caution">
    <text evidence="1">The sequence shown here is derived from an EMBL/GenBank/DDBJ whole genome shotgun (WGS) entry which is preliminary data.</text>
</comment>
<dbReference type="OrthoDB" id="5422579at2759"/>
<name>A0A8H2VLT5_9HELO</name>
<organism evidence="1 2">
    <name type="scientific">Sclerotinia trifoliorum</name>
    <dbReference type="NCBI Taxonomy" id="28548"/>
    <lineage>
        <taxon>Eukaryota</taxon>
        <taxon>Fungi</taxon>
        <taxon>Dikarya</taxon>
        <taxon>Ascomycota</taxon>
        <taxon>Pezizomycotina</taxon>
        <taxon>Leotiomycetes</taxon>
        <taxon>Helotiales</taxon>
        <taxon>Sclerotiniaceae</taxon>
        <taxon>Sclerotinia</taxon>
    </lineage>
</organism>
<dbReference type="EMBL" id="CAJHIA010000002">
    <property type="protein sequence ID" value="CAD6440313.1"/>
    <property type="molecule type" value="Genomic_DNA"/>
</dbReference>
<dbReference type="SUPFAM" id="SSF52047">
    <property type="entry name" value="RNI-like"/>
    <property type="match status" value="1"/>
</dbReference>
<proteinExistence type="predicted"/>
<dbReference type="SUPFAM" id="SSF81383">
    <property type="entry name" value="F-box domain"/>
    <property type="match status" value="1"/>
</dbReference>
<evidence type="ECO:0000313" key="2">
    <source>
        <dbReference type="Proteomes" id="UP000624404"/>
    </source>
</evidence>
<reference evidence="1" key="1">
    <citation type="submission" date="2020-10" db="EMBL/GenBank/DDBJ databases">
        <authorList>
            <person name="Kusch S."/>
        </authorList>
    </citation>
    <scope>NUCLEOTIDE SEQUENCE</scope>
    <source>
        <strain evidence="1">SwB9</strain>
    </source>
</reference>
<evidence type="ECO:0000313" key="1">
    <source>
        <dbReference type="EMBL" id="CAD6440313.1"/>
    </source>
</evidence>
<gene>
    <name evidence="1" type="ORF">SCLTRI_LOCUS852</name>
</gene>
<keyword evidence="2" id="KW-1185">Reference proteome</keyword>
<dbReference type="InterPro" id="IPR032675">
    <property type="entry name" value="LRR_dom_sf"/>
</dbReference>
<dbReference type="InterPro" id="IPR036047">
    <property type="entry name" value="F-box-like_dom_sf"/>
</dbReference>
<dbReference type="Gene3D" id="3.80.10.10">
    <property type="entry name" value="Ribonuclease Inhibitor"/>
    <property type="match status" value="1"/>
</dbReference>
<sequence>MSVNADENDEARASLVDILPVEIIRAICEYLPVKDAANFRLTSNVCAAAGVDRLVQVIYLIFTRESFEKLLNISKHPEMSKHVVTIWYEPFVMETLDGNEFRSRDYGLESIYNKIREDQNLMKESKFSQWIFSQVLPKFRSLKRFVMENRIARPNRRLSHGLDPMAIIPQFGFFDRKCHEEVLAFLSAAGKADTKLEWLHIDRIDLNMLYRASNSTGIIFPDGPDARYLRYLHLGVWNLPSYHVLRQLLQATSNLEHLTIAKVSDFSFGYIDWDEVVPGLTLPRLGVLEFSYVEGSSTSLAKFLQRHSKSLKSFKIRQCSLKSDPKDWAEVFDTIRNDLTLQKVNFMGIRLQEPNIAAGFEHGINFIILTHIYHGHRFKSLLNDRLLHKDLLAKECSLIPSVLWYDYRDFGRTESQKAKARLEELESQGLSWDVKSEEDMRLRQFWQFLNHW</sequence>